<dbReference type="OrthoDB" id="2375382at2"/>
<proteinExistence type="predicted"/>
<dbReference type="EMBL" id="CP001004">
    <property type="protein sequence ID" value="ACB28312.1"/>
    <property type="molecule type" value="Genomic_DNA"/>
</dbReference>
<sequence>MRSGISFSLSASDRLRLDALVADRNTPQKHVWRARIVLLSADGLGTHAIMREAGVSKTAVWRWQERFAREGLAGLLRDKTRPARIPPLDPEVAARVVALTQADPPGETTHWTAAAMAQATSISVSSVQRIWRGHGLQPHRVRQFKLSTDPAFAAKLRDVVGLYVDPPAHAVVLSVDEKSQIQALARTQDPLPMKPGQPTTRTHDYKRHGTTTLFAALDVLEGKVIGRCMQRHRHQEFIRFLNAVEAAVPAGKVVHAILDNYAVHKHPKVRAWLDRHPRWTFHFTPTSASWLNAVEGFFAKLAKRRLRRGVFGSLVEVQAAIKRFIAESNGNPKPFVWTADPDRIIQAAKRGHQALDSNH</sequence>
<dbReference type="Pfam" id="PF13565">
    <property type="entry name" value="HTH_32"/>
    <property type="match status" value="1"/>
</dbReference>
<dbReference type="GO" id="GO:0003676">
    <property type="term" value="F:nucleic acid binding"/>
    <property type="evidence" value="ECO:0007669"/>
    <property type="project" value="InterPro"/>
</dbReference>
<dbReference type="InterPro" id="IPR009057">
    <property type="entry name" value="Homeodomain-like_sf"/>
</dbReference>
<evidence type="ECO:0000313" key="2">
    <source>
        <dbReference type="EMBL" id="ACB28312.1"/>
    </source>
</evidence>
<protein>
    <submittedName>
        <fullName evidence="2">Putative transposase</fullName>
    </submittedName>
</protein>
<organism evidence="2 3">
    <name type="scientific">Methylobacterium radiotolerans (strain ATCC 27329 / DSM 1819 / JCM 2831 / NBRC 15690 / NCIMB 10815 / 0-1)</name>
    <dbReference type="NCBI Taxonomy" id="426355"/>
    <lineage>
        <taxon>Bacteria</taxon>
        <taxon>Pseudomonadati</taxon>
        <taxon>Pseudomonadota</taxon>
        <taxon>Alphaproteobacteria</taxon>
        <taxon>Hyphomicrobiales</taxon>
        <taxon>Methylobacteriaceae</taxon>
        <taxon>Methylobacterium</taxon>
    </lineage>
</organism>
<accession>B1M9Y7</accession>
<keyword evidence="2" id="KW-0614">Plasmid</keyword>
<dbReference type="PANTHER" id="PTHR30347">
    <property type="entry name" value="POTASSIUM CHANNEL RELATED"/>
    <property type="match status" value="1"/>
</dbReference>
<evidence type="ECO:0000313" key="3">
    <source>
        <dbReference type="Proteomes" id="UP000006589"/>
    </source>
</evidence>
<reference evidence="2 3" key="1">
    <citation type="submission" date="2008-03" db="EMBL/GenBank/DDBJ databases">
        <title>Complete sequence of plasmid3 of Methylobacterium radiotolerans JCM 2831.</title>
        <authorList>
            <consortium name="US DOE Joint Genome Institute"/>
            <person name="Copeland A."/>
            <person name="Lucas S."/>
            <person name="Lapidus A."/>
            <person name="Glavina del Rio T."/>
            <person name="Dalin E."/>
            <person name="Tice H."/>
            <person name="Bruce D."/>
            <person name="Goodwin L."/>
            <person name="Pitluck S."/>
            <person name="Kiss H."/>
            <person name="Brettin T."/>
            <person name="Detter J.C."/>
            <person name="Han C."/>
            <person name="Kuske C.R."/>
            <person name="Schmutz J."/>
            <person name="Larimer F."/>
            <person name="Land M."/>
            <person name="Hauser L."/>
            <person name="Kyrpides N."/>
            <person name="Mikhailova N."/>
            <person name="Marx C.J."/>
            <person name="Richardson P."/>
        </authorList>
    </citation>
    <scope>NUCLEOTIDE SEQUENCE [LARGE SCALE GENOMIC DNA]</scope>
    <source>
        <strain evidence="3">ATCC 27329 / DSM 1819 / JCM 2831 / NBRC 15690 / NCIMB 10815 / 0-1</strain>
        <plasmid evidence="3">Plasmid pMRAD03</plasmid>
    </source>
</reference>
<dbReference type="InterPro" id="IPR038717">
    <property type="entry name" value="Tc1-like_DDE_dom"/>
</dbReference>
<gene>
    <name evidence="2" type="ordered locus">Mrad2831_6392</name>
</gene>
<dbReference type="GeneID" id="6142504"/>
<dbReference type="AlphaFoldDB" id="B1M9Y7"/>
<dbReference type="SUPFAM" id="SSF46689">
    <property type="entry name" value="Homeodomain-like"/>
    <property type="match status" value="1"/>
</dbReference>
<dbReference type="InterPro" id="IPR052702">
    <property type="entry name" value="MscS-like_channel"/>
</dbReference>
<dbReference type="HOGENOM" id="CLU_041125_0_0_5"/>
<evidence type="ECO:0000259" key="1">
    <source>
        <dbReference type="Pfam" id="PF13358"/>
    </source>
</evidence>
<dbReference type="Pfam" id="PF13358">
    <property type="entry name" value="DDE_3"/>
    <property type="match status" value="1"/>
</dbReference>
<feature type="domain" description="Tc1-like transposase DDE" evidence="1">
    <location>
        <begin position="172"/>
        <end position="311"/>
    </location>
</feature>
<dbReference type="Proteomes" id="UP000006589">
    <property type="component" value="Plasmid pMRAD03"/>
</dbReference>
<dbReference type="KEGG" id="mrd:Mrad2831_6392"/>
<name>B1M9Y7_METRJ</name>
<dbReference type="NCBIfam" id="NF033545">
    <property type="entry name" value="transpos_IS630"/>
    <property type="match status" value="1"/>
</dbReference>
<geneLocation type="plasmid" evidence="2 3">
    <name>pMRAD03</name>
</geneLocation>
<dbReference type="Gene3D" id="3.30.420.10">
    <property type="entry name" value="Ribonuclease H-like superfamily/Ribonuclease H"/>
    <property type="match status" value="1"/>
</dbReference>
<dbReference type="RefSeq" id="WP_012338201.1">
    <property type="nucleotide sequence ID" value="NC_010514.1"/>
</dbReference>
<dbReference type="PATRIC" id="fig|426355.14.peg.6405"/>
<dbReference type="InterPro" id="IPR047655">
    <property type="entry name" value="Transpos_IS630-like"/>
</dbReference>
<dbReference type="InterPro" id="IPR036397">
    <property type="entry name" value="RNaseH_sf"/>
</dbReference>
<dbReference type="PANTHER" id="PTHR30347:SF1">
    <property type="entry name" value="MECHANOSENSITIVE CHANNEL MSCK"/>
    <property type="match status" value="1"/>
</dbReference>